<accession>A0ACC0P4J7</accession>
<organism evidence="1 2">
    <name type="scientific">Rhododendron molle</name>
    <name type="common">Chinese azalea</name>
    <name type="synonym">Azalea mollis</name>
    <dbReference type="NCBI Taxonomy" id="49168"/>
    <lineage>
        <taxon>Eukaryota</taxon>
        <taxon>Viridiplantae</taxon>
        <taxon>Streptophyta</taxon>
        <taxon>Embryophyta</taxon>
        <taxon>Tracheophyta</taxon>
        <taxon>Spermatophyta</taxon>
        <taxon>Magnoliopsida</taxon>
        <taxon>eudicotyledons</taxon>
        <taxon>Gunneridae</taxon>
        <taxon>Pentapetalae</taxon>
        <taxon>asterids</taxon>
        <taxon>Ericales</taxon>
        <taxon>Ericaceae</taxon>
        <taxon>Ericoideae</taxon>
        <taxon>Rhodoreae</taxon>
        <taxon>Rhododendron</taxon>
    </lineage>
</organism>
<name>A0ACC0P4J7_RHOML</name>
<protein>
    <submittedName>
        <fullName evidence="1">Uncharacterized protein</fullName>
    </submittedName>
</protein>
<comment type="caution">
    <text evidence="1">The sequence shown here is derived from an EMBL/GenBank/DDBJ whole genome shotgun (WGS) entry which is preliminary data.</text>
</comment>
<proteinExistence type="predicted"/>
<dbReference type="Proteomes" id="UP001062846">
    <property type="component" value="Chromosome 4"/>
</dbReference>
<sequence length="199" mass="21217">MQVEPVRNQSALVQPKSTNPTSSNGAQKKQSPKPNWASLKNAAHKHKGKEHSLHGVSQRSKPIFKPISGVSIDLNLANPNLPVIPQTSLPIQPPQSTQPSQPNPQIASPRHPSNKEPPDLTNLPTLTYHEFARNAESFSQLPQNANVARTGVKHLSPGRCDLVAGGLQPENQALQNLAGGDVLPQGGNQTAHATGTVPQ</sequence>
<keyword evidence="2" id="KW-1185">Reference proteome</keyword>
<gene>
    <name evidence="1" type="ORF">RHMOL_Rhmol04G0228400</name>
</gene>
<dbReference type="EMBL" id="CM046391">
    <property type="protein sequence ID" value="KAI8560091.1"/>
    <property type="molecule type" value="Genomic_DNA"/>
</dbReference>
<evidence type="ECO:0000313" key="1">
    <source>
        <dbReference type="EMBL" id="KAI8560091.1"/>
    </source>
</evidence>
<evidence type="ECO:0000313" key="2">
    <source>
        <dbReference type="Proteomes" id="UP001062846"/>
    </source>
</evidence>
<reference evidence="1" key="1">
    <citation type="submission" date="2022-02" db="EMBL/GenBank/DDBJ databases">
        <title>Plant Genome Project.</title>
        <authorList>
            <person name="Zhang R.-G."/>
        </authorList>
    </citation>
    <scope>NUCLEOTIDE SEQUENCE</scope>
    <source>
        <strain evidence="1">AT1</strain>
    </source>
</reference>